<dbReference type="EMBL" id="JAUTXT010000055">
    <property type="protein sequence ID" value="KAK3670539.1"/>
    <property type="molecule type" value="Genomic_DNA"/>
</dbReference>
<evidence type="ECO:0000313" key="2">
    <source>
        <dbReference type="EMBL" id="KAK3670539.1"/>
    </source>
</evidence>
<keyword evidence="3" id="KW-1185">Reference proteome</keyword>
<reference evidence="2" key="1">
    <citation type="submission" date="2023-07" db="EMBL/GenBank/DDBJ databases">
        <title>Black Yeasts Isolated from many extreme environments.</title>
        <authorList>
            <person name="Coleine C."/>
            <person name="Stajich J.E."/>
            <person name="Selbmann L."/>
        </authorList>
    </citation>
    <scope>NUCLEOTIDE SEQUENCE</scope>
    <source>
        <strain evidence="2">CCFEE 5485</strain>
    </source>
</reference>
<organism evidence="2 3">
    <name type="scientific">Recurvomyces mirabilis</name>
    <dbReference type="NCBI Taxonomy" id="574656"/>
    <lineage>
        <taxon>Eukaryota</taxon>
        <taxon>Fungi</taxon>
        <taxon>Dikarya</taxon>
        <taxon>Ascomycota</taxon>
        <taxon>Pezizomycotina</taxon>
        <taxon>Dothideomycetes</taxon>
        <taxon>Dothideomycetidae</taxon>
        <taxon>Mycosphaerellales</taxon>
        <taxon>Teratosphaeriaceae</taxon>
        <taxon>Recurvomyces</taxon>
    </lineage>
</organism>
<evidence type="ECO:0000313" key="3">
    <source>
        <dbReference type="Proteomes" id="UP001274830"/>
    </source>
</evidence>
<sequence length="398" mass="44338">MALLEDQYQYEALVNSRKETRVLCFDYRPNDLPEVLQCSTQVIALSNASTPSFSAISYTWGVHRTPETFSLGGHRAFAPASALNAVRSVLQHLFSNPSLFNPEATSGACSEVRIWIDAISINQQDTIERGEQVSLMREIYSRATQVLVWLGEDENKVATRAIEAVQQIKRHCRQATADLVELDSHLFRKSEVGYTSLRSGQGLPACDWHAVRQSFSIRWFQRLWVVQEVILEATTLLSLLRATLSHMTSRRRDDVESTFASCIMMGRDSGGAALDSNIKFVSDISAALHQYNGASSDPSFPLHADVSDVVDAACRYSRNRSLFTTIDGILGLGPLTMRGGDKVCILLGSRALAILRVKQSVWTFVGTAYLFGVTEGQYIQHLMNQGHLEKRLQTFKVV</sequence>
<dbReference type="InterPro" id="IPR052895">
    <property type="entry name" value="HetReg/Transcr_Mod"/>
</dbReference>
<dbReference type="InterPro" id="IPR010730">
    <property type="entry name" value="HET"/>
</dbReference>
<dbReference type="Pfam" id="PF06985">
    <property type="entry name" value="HET"/>
    <property type="match status" value="1"/>
</dbReference>
<protein>
    <recommendedName>
        <fullName evidence="1">Heterokaryon incompatibility domain-containing protein</fullName>
    </recommendedName>
</protein>
<accession>A0AAE0WGH5</accession>
<dbReference type="Proteomes" id="UP001274830">
    <property type="component" value="Unassembled WGS sequence"/>
</dbReference>
<evidence type="ECO:0000259" key="1">
    <source>
        <dbReference type="Pfam" id="PF06985"/>
    </source>
</evidence>
<name>A0AAE0WGH5_9PEZI</name>
<dbReference type="Pfam" id="PF26639">
    <property type="entry name" value="Het-6_barrel"/>
    <property type="match status" value="1"/>
</dbReference>
<feature type="domain" description="Heterokaryon incompatibility" evidence="1">
    <location>
        <begin position="53"/>
        <end position="228"/>
    </location>
</feature>
<comment type="caution">
    <text evidence="2">The sequence shown here is derived from an EMBL/GenBank/DDBJ whole genome shotgun (WGS) entry which is preliminary data.</text>
</comment>
<proteinExistence type="predicted"/>
<dbReference type="PANTHER" id="PTHR24148">
    <property type="entry name" value="ANKYRIN REPEAT DOMAIN-CONTAINING PROTEIN 39 HOMOLOG-RELATED"/>
    <property type="match status" value="1"/>
</dbReference>
<dbReference type="AlphaFoldDB" id="A0AAE0WGH5"/>
<dbReference type="PANTHER" id="PTHR24148:SF64">
    <property type="entry name" value="HETEROKARYON INCOMPATIBILITY DOMAIN-CONTAINING PROTEIN"/>
    <property type="match status" value="1"/>
</dbReference>
<gene>
    <name evidence="2" type="ORF">LTR78_009643</name>
</gene>